<organism evidence="9 10">
    <name type="scientific">Marinomonas polaris DSM 16579</name>
    <dbReference type="NCBI Taxonomy" id="1122206"/>
    <lineage>
        <taxon>Bacteria</taxon>
        <taxon>Pseudomonadati</taxon>
        <taxon>Pseudomonadota</taxon>
        <taxon>Gammaproteobacteria</taxon>
        <taxon>Oceanospirillales</taxon>
        <taxon>Oceanospirillaceae</taxon>
        <taxon>Marinomonas</taxon>
    </lineage>
</organism>
<evidence type="ECO:0000256" key="7">
    <source>
        <dbReference type="ARBA" id="ARBA00023136"/>
    </source>
</evidence>
<dbReference type="GO" id="GO:0022857">
    <property type="term" value="F:transmembrane transporter activity"/>
    <property type="evidence" value="ECO:0007669"/>
    <property type="project" value="InterPro"/>
</dbReference>
<sequence>MISWFYIPPAQRPLFSVFVSALFVLALCCFCSLLFGAGGLSLQASFQTLLGNGSADTQFTVFHLRANRTLIGLFVGLTLGIAGALMQAVARNPLAEPGLLGVSAGSSLAVAITLVLGASTATLTVGVAQFGALLGCLCVLGVARMQGQQNDPIRLVLAGAALSSLLLAVTSLLLLFDQRAADEIRFWVTGSVAGRDTNTLFSVLPSMLIAIICILYTAKPLASLALGERVAIGLGHKPQRVRAVVIVAVALLVGGATAIAGPVAFIGLVVPFAARALVGPDIRRTLWLCLPLGPIIVISADVVSRLVAQPAEMPLGVLTAIIGAPVLLLIVRSRRMPTL</sequence>
<keyword evidence="6 8" id="KW-1133">Transmembrane helix</keyword>
<evidence type="ECO:0000256" key="1">
    <source>
        <dbReference type="ARBA" id="ARBA00004651"/>
    </source>
</evidence>
<evidence type="ECO:0000256" key="8">
    <source>
        <dbReference type="SAM" id="Phobius"/>
    </source>
</evidence>
<feature type="transmembrane region" description="Helical" evidence="8">
    <location>
        <begin position="98"/>
        <end position="117"/>
    </location>
</feature>
<feature type="transmembrane region" description="Helical" evidence="8">
    <location>
        <begin position="243"/>
        <end position="273"/>
    </location>
</feature>
<dbReference type="PANTHER" id="PTHR30472:SF1">
    <property type="entry name" value="FE(3+) DICITRATE TRANSPORT SYSTEM PERMEASE PROTEIN FECC-RELATED"/>
    <property type="match status" value="1"/>
</dbReference>
<dbReference type="Proteomes" id="UP000184517">
    <property type="component" value="Unassembled WGS sequence"/>
</dbReference>
<dbReference type="FunFam" id="1.10.3470.10:FF:000001">
    <property type="entry name" value="Vitamin B12 ABC transporter permease BtuC"/>
    <property type="match status" value="1"/>
</dbReference>
<feature type="transmembrane region" description="Helical" evidence="8">
    <location>
        <begin position="285"/>
        <end position="303"/>
    </location>
</feature>
<dbReference type="InterPro" id="IPR000522">
    <property type="entry name" value="ABC_transptr_permease_BtuC"/>
</dbReference>
<evidence type="ECO:0000313" key="10">
    <source>
        <dbReference type="Proteomes" id="UP000184517"/>
    </source>
</evidence>
<reference evidence="10" key="1">
    <citation type="submission" date="2016-11" db="EMBL/GenBank/DDBJ databases">
        <authorList>
            <person name="Varghese N."/>
            <person name="Submissions S."/>
        </authorList>
    </citation>
    <scope>NUCLEOTIDE SEQUENCE [LARGE SCALE GENOMIC DNA]</scope>
    <source>
        <strain evidence="10">DSM 16579</strain>
    </source>
</reference>
<evidence type="ECO:0000256" key="3">
    <source>
        <dbReference type="ARBA" id="ARBA00022448"/>
    </source>
</evidence>
<keyword evidence="4" id="KW-1003">Cell membrane</keyword>
<proteinExistence type="inferred from homology"/>
<feature type="transmembrane region" description="Helical" evidence="8">
    <location>
        <begin position="123"/>
        <end position="143"/>
    </location>
</feature>
<keyword evidence="7 8" id="KW-0472">Membrane</keyword>
<dbReference type="CDD" id="cd06550">
    <property type="entry name" value="TM_ABC_iron-siderophores_like"/>
    <property type="match status" value="1"/>
</dbReference>
<name>A0A1M5A4V2_9GAMM</name>
<dbReference type="GO" id="GO:0033214">
    <property type="term" value="P:siderophore-iron import into cell"/>
    <property type="evidence" value="ECO:0007669"/>
    <property type="project" value="TreeGrafter"/>
</dbReference>
<evidence type="ECO:0000256" key="6">
    <source>
        <dbReference type="ARBA" id="ARBA00022989"/>
    </source>
</evidence>
<evidence type="ECO:0000313" key="9">
    <source>
        <dbReference type="EMBL" id="SHF25291.1"/>
    </source>
</evidence>
<dbReference type="InterPro" id="IPR037294">
    <property type="entry name" value="ABC_BtuC-like"/>
</dbReference>
<dbReference type="RefSeq" id="WP_072839192.1">
    <property type="nucleotide sequence ID" value="NZ_FQVF01000006.1"/>
</dbReference>
<evidence type="ECO:0000256" key="5">
    <source>
        <dbReference type="ARBA" id="ARBA00022692"/>
    </source>
</evidence>
<feature type="transmembrane region" description="Helical" evidence="8">
    <location>
        <begin position="315"/>
        <end position="333"/>
    </location>
</feature>
<evidence type="ECO:0000256" key="2">
    <source>
        <dbReference type="ARBA" id="ARBA00007935"/>
    </source>
</evidence>
<feature type="transmembrane region" description="Helical" evidence="8">
    <location>
        <begin position="67"/>
        <end position="86"/>
    </location>
</feature>
<keyword evidence="10" id="KW-1185">Reference proteome</keyword>
<accession>A0A1M5A4V2</accession>
<evidence type="ECO:0000256" key="4">
    <source>
        <dbReference type="ARBA" id="ARBA00022475"/>
    </source>
</evidence>
<keyword evidence="3" id="KW-0813">Transport</keyword>
<dbReference type="STRING" id="1122206.SAMN02745753_01602"/>
<dbReference type="AlphaFoldDB" id="A0A1M5A4V2"/>
<dbReference type="SUPFAM" id="SSF81345">
    <property type="entry name" value="ABC transporter involved in vitamin B12 uptake, BtuC"/>
    <property type="match status" value="1"/>
</dbReference>
<feature type="transmembrane region" description="Helical" evidence="8">
    <location>
        <begin position="155"/>
        <end position="176"/>
    </location>
</feature>
<protein>
    <submittedName>
        <fullName evidence="9">Iron complex transport system permease protein</fullName>
    </submittedName>
</protein>
<gene>
    <name evidence="9" type="ORF">SAMN02745753_01602</name>
</gene>
<dbReference type="GO" id="GO:0005886">
    <property type="term" value="C:plasma membrane"/>
    <property type="evidence" value="ECO:0007669"/>
    <property type="project" value="UniProtKB-SubCell"/>
</dbReference>
<comment type="similarity">
    <text evidence="2">Belongs to the binding-protein-dependent transport system permease family. FecCD subfamily.</text>
</comment>
<dbReference type="EMBL" id="FQVF01000006">
    <property type="protein sequence ID" value="SHF25291.1"/>
    <property type="molecule type" value="Genomic_DNA"/>
</dbReference>
<feature type="transmembrane region" description="Helical" evidence="8">
    <location>
        <begin position="200"/>
        <end position="222"/>
    </location>
</feature>
<comment type="subcellular location">
    <subcellularLocation>
        <location evidence="1">Cell membrane</location>
        <topology evidence="1">Multi-pass membrane protein</topology>
    </subcellularLocation>
</comment>
<keyword evidence="5 8" id="KW-0812">Transmembrane</keyword>
<dbReference type="OrthoDB" id="9055647at2"/>
<dbReference type="Pfam" id="PF01032">
    <property type="entry name" value="FecCD"/>
    <property type="match status" value="1"/>
</dbReference>
<dbReference type="PANTHER" id="PTHR30472">
    <property type="entry name" value="FERRIC ENTEROBACTIN TRANSPORT SYSTEM PERMEASE PROTEIN"/>
    <property type="match status" value="1"/>
</dbReference>
<dbReference type="Gene3D" id="1.10.3470.10">
    <property type="entry name" value="ABC transporter involved in vitamin B12 uptake, BtuC"/>
    <property type="match status" value="1"/>
</dbReference>